<reference evidence="4" key="1">
    <citation type="submission" date="2010-04" db="EMBL/GenBank/DDBJ databases">
        <title>Complete genome sequence of Nitrosococcus halophilus Nc4, a salt-adapted, aerobic obligate ammonia-oxidizing sulfur purple bacterium.</title>
        <authorList>
            <consortium name="US DOE Joint Genome Institute"/>
            <person name="Campbell M.A."/>
            <person name="Malfatti S.A."/>
            <person name="Chain P.S.G."/>
            <person name="Heidelberg J.F."/>
            <person name="Ward B.B."/>
            <person name="Klotz M.G."/>
        </authorList>
    </citation>
    <scope>NUCLEOTIDE SEQUENCE [LARGE SCALE GENOMIC DNA]</scope>
    <source>
        <strain evidence="4">Nc4</strain>
    </source>
</reference>
<dbReference type="STRING" id="472759.Nhal_2840"/>
<name>D5BXZ4_NITHN</name>
<dbReference type="AlphaFoldDB" id="D5BXZ4"/>
<dbReference type="HOGENOM" id="CLU_051128_0_0_6"/>
<dbReference type="eggNOG" id="COG4006">
    <property type="taxonomic scope" value="Bacteria"/>
</dbReference>
<dbReference type="GO" id="GO:0003676">
    <property type="term" value="F:nucleic acid binding"/>
    <property type="evidence" value="ECO:0007669"/>
    <property type="project" value="InterPro"/>
</dbReference>
<sequence length="385" mass="42839">MVHEIHLALVSRQATPNITPALDPDFRPREVALLVSPDMIRQADALTEVLSAYGLKVSRWPIENAWDIEHVRDRVLDFLAGREGEAVALNATGGTKPMSIAAYEAFRALERPIFYVHPEKDRVVWLYPHGESHDLGDRVKLPAFLQAHGARLEKQGGNQGVSPARRELTNRLVNDVKCLAPALTTLNWAAAQAQKGLVSPPLNPAQRRNPLLLDLIGRFEEEGLLAWEGDGLRFPDEEARAYVNGGWFEDHVYGVIFGLRARMQSKGRSIQDFGRHLQVSRRVGRELVRNELDVAFLADNRLYIIECKTQRFDNSAPGPGSRGAAALYKLDALKDLLGGLQGRAMLVTYQVLPPVDRQRARDLNIQVCSGAETSGLGKKIEAWVQ</sequence>
<dbReference type="CDD" id="cd22364">
    <property type="entry name" value="VC1899-like"/>
    <property type="match status" value="1"/>
</dbReference>
<feature type="domain" description="Card1 endonuclease" evidence="1">
    <location>
        <begin position="236"/>
        <end position="384"/>
    </location>
</feature>
<dbReference type="Gene3D" id="1.10.10.680">
    <property type="entry name" value="Hypothetical protein VC1899 (Restriction endonuclease-like)"/>
    <property type="match status" value="1"/>
</dbReference>
<keyword evidence="4" id="KW-1185">Reference proteome</keyword>
<accession>D5BXZ4</accession>
<evidence type="ECO:0008006" key="5">
    <source>
        <dbReference type="Google" id="ProtNLM"/>
    </source>
</evidence>
<feature type="domain" description="Card1 CARF" evidence="2">
    <location>
        <begin position="5"/>
        <end position="141"/>
    </location>
</feature>
<dbReference type="RefSeq" id="WP_013033760.1">
    <property type="nucleotide sequence ID" value="NC_013960.1"/>
</dbReference>
<gene>
    <name evidence="3" type="ordered locus">Nhal_2840</name>
</gene>
<dbReference type="InterPro" id="IPR011335">
    <property type="entry name" value="Restrct_endonuc-II-like"/>
</dbReference>
<evidence type="ECO:0000313" key="3">
    <source>
        <dbReference type="EMBL" id="ADE15905.1"/>
    </source>
</evidence>
<dbReference type="InterPro" id="IPR056339">
    <property type="entry name" value="CARF_Card1"/>
</dbReference>
<dbReference type="InterPro" id="IPR015093">
    <property type="entry name" value="Card1_endonucl_dom"/>
</dbReference>
<dbReference type="Proteomes" id="UP000001844">
    <property type="component" value="Chromosome"/>
</dbReference>
<dbReference type="SUPFAM" id="SSF52980">
    <property type="entry name" value="Restriction endonuclease-like"/>
    <property type="match status" value="1"/>
</dbReference>
<evidence type="ECO:0000259" key="2">
    <source>
        <dbReference type="Pfam" id="PF23400"/>
    </source>
</evidence>
<dbReference type="Pfam" id="PF09002">
    <property type="entry name" value="Card1_endonuc"/>
    <property type="match status" value="1"/>
</dbReference>
<dbReference type="Pfam" id="PF23400">
    <property type="entry name" value="CARF_Card1"/>
    <property type="match status" value="1"/>
</dbReference>
<dbReference type="InterPro" id="IPR011856">
    <property type="entry name" value="tRNA_endonuc-like_dom_sf"/>
</dbReference>
<protein>
    <recommendedName>
        <fullName evidence="5">DUF1887 family protein</fullName>
    </recommendedName>
</protein>
<evidence type="ECO:0000259" key="1">
    <source>
        <dbReference type="Pfam" id="PF09002"/>
    </source>
</evidence>
<dbReference type="EMBL" id="CP001798">
    <property type="protein sequence ID" value="ADE15905.1"/>
    <property type="molecule type" value="Genomic_DNA"/>
</dbReference>
<dbReference type="OrthoDB" id="8477283at2"/>
<dbReference type="Gene3D" id="3.40.1350.10">
    <property type="match status" value="1"/>
</dbReference>
<dbReference type="Gene3D" id="3.40.50.10770">
    <property type="entry name" value="Hypothetical protein VC1899 like domain (Restriction endonuclease-like)"/>
    <property type="match status" value="1"/>
</dbReference>
<evidence type="ECO:0000313" key="4">
    <source>
        <dbReference type="Proteomes" id="UP000001844"/>
    </source>
</evidence>
<dbReference type="KEGG" id="nhl:Nhal_2840"/>
<organism evidence="3 4">
    <name type="scientific">Nitrosococcus halophilus (strain Nc4)</name>
    <dbReference type="NCBI Taxonomy" id="472759"/>
    <lineage>
        <taxon>Bacteria</taxon>
        <taxon>Pseudomonadati</taxon>
        <taxon>Pseudomonadota</taxon>
        <taxon>Gammaproteobacteria</taxon>
        <taxon>Chromatiales</taxon>
        <taxon>Chromatiaceae</taxon>
        <taxon>Nitrosococcus</taxon>
    </lineage>
</organism>
<proteinExistence type="predicted"/>